<dbReference type="AlphaFoldDB" id="A0A1M5Y114"/>
<name>A0A1M5Y114_9GAMM</name>
<organism evidence="3 4">
    <name type="scientific">Ferrimonas marina</name>
    <dbReference type="NCBI Taxonomy" id="299255"/>
    <lineage>
        <taxon>Bacteria</taxon>
        <taxon>Pseudomonadati</taxon>
        <taxon>Pseudomonadota</taxon>
        <taxon>Gammaproteobacteria</taxon>
        <taxon>Alteromonadales</taxon>
        <taxon>Ferrimonadaceae</taxon>
        <taxon>Ferrimonas</taxon>
    </lineage>
</organism>
<sequence length="225" mass="25564">MKWWQKVDGAFTALSQRERVMLMGALLVAVVLASMSFWVEPMQAQHRSLTARLAQAEQDNLALSQEITLVEHKLEQDPNGPLQQELSQLNRRLERQQQALEQELVDLILPEQMAGSLAMLLGRAEGVQLVHLNILPSQQLVPEGGLYRHGVQLELAGSYFDLMGALERMEQLEQRFYWRQLSYRVTDYPEARLQLQLDTLGTEEEPIRVGHDHTTAAAGTAGQRR</sequence>
<dbReference type="STRING" id="299255.SAMN02745129_3866"/>
<proteinExistence type="predicted"/>
<evidence type="ECO:0000256" key="1">
    <source>
        <dbReference type="SAM" id="Coils"/>
    </source>
</evidence>
<evidence type="ECO:0000256" key="2">
    <source>
        <dbReference type="SAM" id="Phobius"/>
    </source>
</evidence>
<keyword evidence="2" id="KW-1133">Transmembrane helix</keyword>
<accession>A0A1M5Y114</accession>
<evidence type="ECO:0000313" key="3">
    <source>
        <dbReference type="EMBL" id="SHI05488.1"/>
    </source>
</evidence>
<dbReference type="RefSeq" id="WP_067662676.1">
    <property type="nucleotide sequence ID" value="NZ_FQXG01000006.1"/>
</dbReference>
<reference evidence="3 4" key="1">
    <citation type="submission" date="2016-11" db="EMBL/GenBank/DDBJ databases">
        <authorList>
            <person name="Jaros S."/>
            <person name="Januszkiewicz K."/>
            <person name="Wedrychowicz H."/>
        </authorList>
    </citation>
    <scope>NUCLEOTIDE SEQUENCE [LARGE SCALE GENOMIC DNA]</scope>
    <source>
        <strain evidence="3 4">DSM 16917</strain>
    </source>
</reference>
<keyword evidence="2" id="KW-0812">Transmembrane</keyword>
<gene>
    <name evidence="3" type="ORF">SAMN02745129_3866</name>
</gene>
<keyword evidence="2" id="KW-0472">Membrane</keyword>
<feature type="coiled-coil region" evidence="1">
    <location>
        <begin position="46"/>
        <end position="106"/>
    </location>
</feature>
<dbReference type="OrthoDB" id="9151209at2"/>
<feature type="transmembrane region" description="Helical" evidence="2">
    <location>
        <begin position="20"/>
        <end position="39"/>
    </location>
</feature>
<evidence type="ECO:0000313" key="4">
    <source>
        <dbReference type="Proteomes" id="UP000184268"/>
    </source>
</evidence>
<keyword evidence="4" id="KW-1185">Reference proteome</keyword>
<keyword evidence="1" id="KW-0175">Coiled coil</keyword>
<protein>
    <submittedName>
        <fullName evidence="3">MSHA biogenesis protein MshJ</fullName>
    </submittedName>
</protein>
<dbReference type="EMBL" id="FQXG01000006">
    <property type="protein sequence ID" value="SHI05488.1"/>
    <property type="molecule type" value="Genomic_DNA"/>
</dbReference>
<dbReference type="Proteomes" id="UP000184268">
    <property type="component" value="Unassembled WGS sequence"/>
</dbReference>